<gene>
    <name evidence="2" type="ORF">HNAJ_LOCUS5837</name>
</gene>
<sequence length="118" mass="12987">MVLITTSVVITLGHMFKPISRVPFPTALEARVSDQHYRRLGSRIIASAEKMFQCRVLGTPSKIAPIRVHHILLLLLSLSIIAAVVIINSGSYSRFFVYANSSVRFTACAMSILAEKAV</sequence>
<dbReference type="WBParaSite" id="HNAJ_0000584101-mRNA-1">
    <property type="protein sequence ID" value="HNAJ_0000584101-mRNA-1"/>
    <property type="gene ID" value="HNAJ_0000584101"/>
</dbReference>
<keyword evidence="1" id="KW-0472">Membrane</keyword>
<protein>
    <submittedName>
        <fullName evidence="4">CNNM transmembrane domain-containing protein</fullName>
    </submittedName>
</protein>
<evidence type="ECO:0000313" key="2">
    <source>
        <dbReference type="EMBL" id="VDO01697.1"/>
    </source>
</evidence>
<evidence type="ECO:0000256" key="1">
    <source>
        <dbReference type="SAM" id="Phobius"/>
    </source>
</evidence>
<dbReference type="AlphaFoldDB" id="A0A0R3TFK0"/>
<reference evidence="2 3" key="2">
    <citation type="submission" date="2018-11" db="EMBL/GenBank/DDBJ databases">
        <authorList>
            <consortium name="Pathogen Informatics"/>
        </authorList>
    </citation>
    <scope>NUCLEOTIDE SEQUENCE [LARGE SCALE GENOMIC DNA]</scope>
</reference>
<name>A0A0R3TFK0_RODNA</name>
<proteinExistence type="predicted"/>
<dbReference type="EMBL" id="UZAE01005524">
    <property type="protein sequence ID" value="VDO01697.1"/>
    <property type="molecule type" value="Genomic_DNA"/>
</dbReference>
<dbReference type="Proteomes" id="UP000278807">
    <property type="component" value="Unassembled WGS sequence"/>
</dbReference>
<reference evidence="4" key="1">
    <citation type="submission" date="2017-02" db="UniProtKB">
        <authorList>
            <consortium name="WormBaseParasite"/>
        </authorList>
    </citation>
    <scope>IDENTIFICATION</scope>
</reference>
<organism evidence="4">
    <name type="scientific">Rodentolepis nana</name>
    <name type="common">Dwarf tapeworm</name>
    <name type="synonym">Hymenolepis nana</name>
    <dbReference type="NCBI Taxonomy" id="102285"/>
    <lineage>
        <taxon>Eukaryota</taxon>
        <taxon>Metazoa</taxon>
        <taxon>Spiralia</taxon>
        <taxon>Lophotrochozoa</taxon>
        <taxon>Platyhelminthes</taxon>
        <taxon>Cestoda</taxon>
        <taxon>Eucestoda</taxon>
        <taxon>Cyclophyllidea</taxon>
        <taxon>Hymenolepididae</taxon>
        <taxon>Rodentolepis</taxon>
    </lineage>
</organism>
<evidence type="ECO:0000313" key="4">
    <source>
        <dbReference type="WBParaSite" id="HNAJ_0000584101-mRNA-1"/>
    </source>
</evidence>
<accession>A0A0R3TFK0</accession>
<keyword evidence="1" id="KW-1133">Transmembrane helix</keyword>
<keyword evidence="3" id="KW-1185">Reference proteome</keyword>
<feature type="transmembrane region" description="Helical" evidence="1">
    <location>
        <begin position="71"/>
        <end position="89"/>
    </location>
</feature>
<evidence type="ECO:0000313" key="3">
    <source>
        <dbReference type="Proteomes" id="UP000278807"/>
    </source>
</evidence>
<keyword evidence="1" id="KW-0812">Transmembrane</keyword>